<dbReference type="Proteomes" id="UP001153331">
    <property type="component" value="Unassembled WGS sequence"/>
</dbReference>
<evidence type="ECO:0000313" key="2">
    <source>
        <dbReference type="Proteomes" id="UP001153331"/>
    </source>
</evidence>
<organism evidence="1 2">
    <name type="scientific">Boeremia exigua</name>
    <dbReference type="NCBI Taxonomy" id="749465"/>
    <lineage>
        <taxon>Eukaryota</taxon>
        <taxon>Fungi</taxon>
        <taxon>Dikarya</taxon>
        <taxon>Ascomycota</taxon>
        <taxon>Pezizomycotina</taxon>
        <taxon>Dothideomycetes</taxon>
        <taxon>Pleosporomycetidae</taxon>
        <taxon>Pleosporales</taxon>
        <taxon>Pleosporineae</taxon>
        <taxon>Didymellaceae</taxon>
        <taxon>Boeremia</taxon>
    </lineage>
</organism>
<accession>A0ACC2IGJ9</accession>
<evidence type="ECO:0000313" key="1">
    <source>
        <dbReference type="EMBL" id="KAJ8114222.1"/>
    </source>
</evidence>
<gene>
    <name evidence="1" type="ORF">OPT61_g3843</name>
</gene>
<reference evidence="1" key="1">
    <citation type="submission" date="2022-11" db="EMBL/GenBank/DDBJ databases">
        <title>Genome Sequence of Boeremia exigua.</title>
        <authorList>
            <person name="Buettner E."/>
        </authorList>
    </citation>
    <scope>NUCLEOTIDE SEQUENCE</scope>
    <source>
        <strain evidence="1">CU02</strain>
    </source>
</reference>
<sequence>MHTTRIIALSLGLGIPFLIVMALVSRLFVHRHSKSSKQDIYTVDGNNGELYRIPRRSGSWKQLFASKQKDQDSKWVPTLSGIVKAGDEGLWSSALFTNPHGHPGEISFEAICEMFANELRTRSMTVRSAYSGEIGKFVNSAKRGATSPKRVQSVSHKRVNTGRADVAPPGQRRSLDISSIERGLGRSLSIKRPAPLLVPTNNGLVEHDTTSDAQRAWMKDGRPAEYLDGQMGVKITSGELAVLCLLLGSSITIAASNTDTSATTIDKGAFNISINSTSTDDGKNVISLRRHKRNISQLLSGEAGHSPLFARHLACGSLPFSQDARSISSILITDDALETIRSGIPVTIRRRSQQTPPARFLTTIPSLREPAIHVIEASTKSSPATPLLDAISQFPFVGGLTPLASRPLIETVRFVASGGLHPGRLLQRLEGLVDKVQRQSPHLKIFGPLHEAQNAGLLFRERERLGKVATGAITEELADKVARMQRYVTLLQRLMALVPDMKPQEVLIAVQEATKKELSRSYADAVDTYNCASASTSPAPTVNEAHCPKSDARSNRRHASSTSRPSARRSPRSSLGSGSNGTLTSKSARFSMTFPEHNLGKQTEMLLKSELPFSVEMVAMVARLVLVAWTLSVGTVAWGEDEEGFRVPEAEAESPHKSMLLV</sequence>
<proteinExistence type="predicted"/>
<dbReference type="EMBL" id="JAPHNI010000206">
    <property type="protein sequence ID" value="KAJ8114222.1"/>
    <property type="molecule type" value="Genomic_DNA"/>
</dbReference>
<protein>
    <submittedName>
        <fullName evidence="1">Uncharacterized protein</fullName>
    </submittedName>
</protein>
<name>A0ACC2IGJ9_9PLEO</name>
<comment type="caution">
    <text evidence="1">The sequence shown here is derived from an EMBL/GenBank/DDBJ whole genome shotgun (WGS) entry which is preliminary data.</text>
</comment>
<keyword evidence="2" id="KW-1185">Reference proteome</keyword>